<protein>
    <submittedName>
        <fullName evidence="11">Methyl-accepting chemotaxis protein 4</fullName>
    </submittedName>
</protein>
<feature type="domain" description="Methyl-accepting transducer" evidence="10">
    <location>
        <begin position="228"/>
        <end position="464"/>
    </location>
</feature>
<evidence type="ECO:0000256" key="3">
    <source>
        <dbReference type="ARBA" id="ARBA00022692"/>
    </source>
</evidence>
<dbReference type="Gene3D" id="1.10.287.950">
    <property type="entry name" value="Methyl-accepting chemotaxis protein"/>
    <property type="match status" value="1"/>
</dbReference>
<evidence type="ECO:0000256" key="1">
    <source>
        <dbReference type="ARBA" id="ARBA00004651"/>
    </source>
</evidence>
<dbReference type="PROSITE" id="PS50111">
    <property type="entry name" value="CHEMOTAXIS_TRANSDUC_2"/>
    <property type="match status" value="1"/>
</dbReference>
<proteinExistence type="inferred from homology"/>
<evidence type="ECO:0000313" key="11">
    <source>
        <dbReference type="EMBL" id="XFO74402.1"/>
    </source>
</evidence>
<evidence type="ECO:0000313" key="12">
    <source>
        <dbReference type="Proteomes" id="UP000216052"/>
    </source>
</evidence>
<keyword evidence="12" id="KW-1185">Reference proteome</keyword>
<dbReference type="InterPro" id="IPR004090">
    <property type="entry name" value="Chemotax_Me-accpt_rcpt"/>
</dbReference>
<dbReference type="SMART" id="SM00283">
    <property type="entry name" value="MA"/>
    <property type="match status" value="1"/>
</dbReference>
<organism evidence="11 12">
    <name type="scientific">Sporomusa acidovorans (strain ATCC 49682 / DSM 3132 / Mol)</name>
    <dbReference type="NCBI Taxonomy" id="1123286"/>
    <lineage>
        <taxon>Bacteria</taxon>
        <taxon>Bacillati</taxon>
        <taxon>Bacillota</taxon>
        <taxon>Negativicutes</taxon>
        <taxon>Selenomonadales</taxon>
        <taxon>Sporomusaceae</taxon>
        <taxon>Sporomusa</taxon>
    </lineage>
</organism>
<dbReference type="InterPro" id="IPR033480">
    <property type="entry name" value="sCache_2"/>
</dbReference>
<dbReference type="PANTHER" id="PTHR32089">
    <property type="entry name" value="METHYL-ACCEPTING CHEMOTAXIS PROTEIN MCPB"/>
    <property type="match status" value="1"/>
</dbReference>
<dbReference type="InterPro" id="IPR004089">
    <property type="entry name" value="MCPsignal_dom"/>
</dbReference>
<sequence length="509" mass="56101">MNCSLKGKLIGLTALFLCCLVAVLSFVSVTGTLERGEIRVQEYRELLYKQKIDNMKDLVEAISSAISFLPEEEAKQFVRNVRYGDDGYFLVINMNGSMAVHIDQSLEGQPLAVIKDADNHVFWPTLLEQCRENGEGTIQYTWLNPKTAKVESKLSYGKVIGKWNWLVVTGEYLNDVESAMNKEKNDIQQEVRSTIQRYLLITVFALVLIIISAIFFINRYITKPLAGAITKVNTYAAKIDETVTNQASFSIELSSSVSEISATMEEFSSSAVLITNHSQGVADSAAQTLEKTRQGVAEVDALMAKMKEIYHDNQVNIKEIVALGHKSNEINKVRELINDIANQTRLIAFNAALEAASAGEAGKRFGVVALEIRRLADSVMASTKEIEIKINEIVAAVSRQVVASEKNTKEIEEGMAYSERTVSIIYDIEHAADQTTDAVQQIVLSIQQQQTAGEQVLTALRQIKQGTNDHTAAIQQTKNISKELTNLAEDLEAVVDGGKKTTAANQIGG</sequence>
<dbReference type="Gene3D" id="3.30.450.20">
    <property type="entry name" value="PAS domain"/>
    <property type="match status" value="1"/>
</dbReference>
<dbReference type="PRINTS" id="PR00260">
    <property type="entry name" value="CHEMTRNSDUCR"/>
</dbReference>
<evidence type="ECO:0000256" key="6">
    <source>
        <dbReference type="ARBA" id="ARBA00023224"/>
    </source>
</evidence>
<keyword evidence="3 9" id="KW-0812">Transmembrane</keyword>
<dbReference type="RefSeq" id="WP_093793530.1">
    <property type="nucleotide sequence ID" value="NZ_CP155571.1"/>
</dbReference>
<evidence type="ECO:0000256" key="9">
    <source>
        <dbReference type="SAM" id="Phobius"/>
    </source>
</evidence>
<dbReference type="Pfam" id="PF00015">
    <property type="entry name" value="MCPsignal"/>
    <property type="match status" value="1"/>
</dbReference>
<accession>A0ABZ3J7N7</accession>
<evidence type="ECO:0000256" key="5">
    <source>
        <dbReference type="ARBA" id="ARBA00023136"/>
    </source>
</evidence>
<evidence type="ECO:0000256" key="8">
    <source>
        <dbReference type="PROSITE-ProRule" id="PRU00284"/>
    </source>
</evidence>
<name>A0ABZ3J7N7_SPOA4</name>
<dbReference type="PANTHER" id="PTHR32089:SF112">
    <property type="entry name" value="LYSOZYME-LIKE PROTEIN-RELATED"/>
    <property type="match status" value="1"/>
</dbReference>
<evidence type="ECO:0000256" key="2">
    <source>
        <dbReference type="ARBA" id="ARBA00022475"/>
    </source>
</evidence>
<dbReference type="EMBL" id="CP155571">
    <property type="protein sequence ID" value="XFO74402.1"/>
    <property type="molecule type" value="Genomic_DNA"/>
</dbReference>
<keyword evidence="6 8" id="KW-0807">Transducer</keyword>
<dbReference type="SMART" id="SM01049">
    <property type="entry name" value="Cache_2"/>
    <property type="match status" value="1"/>
</dbReference>
<evidence type="ECO:0000259" key="10">
    <source>
        <dbReference type="PROSITE" id="PS50111"/>
    </source>
</evidence>
<comment type="similarity">
    <text evidence="7">Belongs to the methyl-accepting chemotaxis (MCP) protein family.</text>
</comment>
<feature type="transmembrane region" description="Helical" evidence="9">
    <location>
        <begin position="198"/>
        <end position="217"/>
    </location>
</feature>
<evidence type="ECO:0000256" key="4">
    <source>
        <dbReference type="ARBA" id="ARBA00022989"/>
    </source>
</evidence>
<reference evidence="11" key="1">
    <citation type="submission" date="2024-05" db="EMBL/GenBank/DDBJ databases">
        <title>Isolation and characterization of Sporomusa carbonis sp. nov., a carboxydotrophic hydrogenogen in the genus of Sporomusa isolated from a charcoal burning pile.</title>
        <authorList>
            <person name="Boeer T."/>
            <person name="Rosenbaum F."/>
            <person name="Eysell L."/>
            <person name="Mueller V."/>
            <person name="Daniel R."/>
            <person name="Poehlein A."/>
        </authorList>
    </citation>
    <scope>NUCLEOTIDE SEQUENCE [LARGE SCALE GENOMIC DNA]</scope>
    <source>
        <strain evidence="11">DSM 3132</strain>
    </source>
</reference>
<comment type="subcellular location">
    <subcellularLocation>
        <location evidence="1">Cell membrane</location>
        <topology evidence="1">Multi-pass membrane protein</topology>
    </subcellularLocation>
</comment>
<dbReference type="SUPFAM" id="SSF58104">
    <property type="entry name" value="Methyl-accepting chemotaxis protein (MCP) signaling domain"/>
    <property type="match status" value="1"/>
</dbReference>
<dbReference type="Proteomes" id="UP000216052">
    <property type="component" value="Chromosome"/>
</dbReference>
<keyword evidence="5 9" id="KW-0472">Membrane</keyword>
<gene>
    <name evidence="11" type="primary">mcp4_2</name>
    <name evidence="11" type="ORF">SPACI_045120</name>
</gene>
<keyword evidence="2" id="KW-1003">Cell membrane</keyword>
<keyword evidence="4 9" id="KW-1133">Transmembrane helix</keyword>
<evidence type="ECO:0000256" key="7">
    <source>
        <dbReference type="ARBA" id="ARBA00029447"/>
    </source>
</evidence>
<dbReference type="Pfam" id="PF17200">
    <property type="entry name" value="sCache_2"/>
    <property type="match status" value="1"/>
</dbReference>